<dbReference type="GO" id="GO:0008841">
    <property type="term" value="F:dihydrofolate synthase activity"/>
    <property type="evidence" value="ECO:0007669"/>
    <property type="project" value="TreeGrafter"/>
</dbReference>
<keyword evidence="7 11" id="KW-0067">ATP-binding</keyword>
<dbReference type="PROSITE" id="PS01011">
    <property type="entry name" value="FOLYLPOLYGLU_SYNT_1"/>
    <property type="match status" value="1"/>
</dbReference>
<dbReference type="GO" id="GO:0005524">
    <property type="term" value="F:ATP binding"/>
    <property type="evidence" value="ECO:0007669"/>
    <property type="project" value="UniProtKB-KW"/>
</dbReference>
<evidence type="ECO:0000256" key="1">
    <source>
        <dbReference type="ARBA" id="ARBA00001946"/>
    </source>
</evidence>
<dbReference type="Gene3D" id="3.90.190.20">
    <property type="entry name" value="Mur ligase, C-terminal domain"/>
    <property type="match status" value="1"/>
</dbReference>
<comment type="cofactor">
    <cofactor evidence="1">
        <name>Mg(2+)</name>
        <dbReference type="ChEBI" id="CHEBI:18420"/>
    </cofactor>
</comment>
<evidence type="ECO:0000256" key="8">
    <source>
        <dbReference type="ARBA" id="ARBA00022842"/>
    </source>
</evidence>
<dbReference type="NCBIfam" id="TIGR01499">
    <property type="entry name" value="folC"/>
    <property type="match status" value="1"/>
</dbReference>
<dbReference type="PANTHER" id="PTHR11136">
    <property type="entry name" value="FOLYLPOLYGLUTAMATE SYNTHASE-RELATED"/>
    <property type="match status" value="1"/>
</dbReference>
<evidence type="ECO:0000256" key="7">
    <source>
        <dbReference type="ARBA" id="ARBA00022840"/>
    </source>
</evidence>
<evidence type="ECO:0000256" key="3">
    <source>
        <dbReference type="ARBA" id="ARBA00013025"/>
    </source>
</evidence>
<proteinExistence type="inferred from homology"/>
<organism evidence="14 15">
    <name type="scientific">Selenomonas bovis</name>
    <dbReference type="NCBI Taxonomy" id="416586"/>
    <lineage>
        <taxon>Bacteria</taxon>
        <taxon>Bacillati</taxon>
        <taxon>Bacillota</taxon>
        <taxon>Negativicutes</taxon>
        <taxon>Selenomonadales</taxon>
        <taxon>Selenomonadaceae</taxon>
        <taxon>Selenomonas</taxon>
    </lineage>
</organism>
<dbReference type="Proteomes" id="UP000543804">
    <property type="component" value="Unassembled WGS sequence"/>
</dbReference>
<evidence type="ECO:0000256" key="2">
    <source>
        <dbReference type="ARBA" id="ARBA00008276"/>
    </source>
</evidence>
<evidence type="ECO:0000313" key="15">
    <source>
        <dbReference type="Proteomes" id="UP000543804"/>
    </source>
</evidence>
<dbReference type="PROSITE" id="PS01012">
    <property type="entry name" value="FOLYLPOLYGLU_SYNT_2"/>
    <property type="match status" value="1"/>
</dbReference>
<comment type="similarity">
    <text evidence="2 11">Belongs to the folylpolyglutamate synthase family.</text>
</comment>
<dbReference type="InterPro" id="IPR036615">
    <property type="entry name" value="Mur_ligase_C_dom_sf"/>
</dbReference>
<accession>A0A848B7J8</accession>
<evidence type="ECO:0000256" key="6">
    <source>
        <dbReference type="ARBA" id="ARBA00022741"/>
    </source>
</evidence>
<dbReference type="EMBL" id="JABAFA010000001">
    <property type="protein sequence ID" value="NMD97945.1"/>
    <property type="molecule type" value="Genomic_DNA"/>
</dbReference>
<dbReference type="GO" id="GO:0005737">
    <property type="term" value="C:cytoplasm"/>
    <property type="evidence" value="ECO:0007669"/>
    <property type="project" value="TreeGrafter"/>
</dbReference>
<keyword evidence="4 11" id="KW-0436">Ligase</keyword>
<dbReference type="InterPro" id="IPR036565">
    <property type="entry name" value="Mur-like_cat_sf"/>
</dbReference>
<keyword evidence="8" id="KW-0460">Magnesium</keyword>
<gene>
    <name evidence="14" type="ORF">HF878_00395</name>
</gene>
<dbReference type="EC" id="6.3.2.17" evidence="3"/>
<comment type="catalytic activity">
    <reaction evidence="10">
        <text>(6S)-5,6,7,8-tetrahydrofolyl-(gamma-L-Glu)(n) + L-glutamate + ATP = (6S)-5,6,7,8-tetrahydrofolyl-(gamma-L-Glu)(n+1) + ADP + phosphate + H(+)</text>
        <dbReference type="Rhea" id="RHEA:10580"/>
        <dbReference type="Rhea" id="RHEA-COMP:14738"/>
        <dbReference type="Rhea" id="RHEA-COMP:14740"/>
        <dbReference type="ChEBI" id="CHEBI:15378"/>
        <dbReference type="ChEBI" id="CHEBI:29985"/>
        <dbReference type="ChEBI" id="CHEBI:30616"/>
        <dbReference type="ChEBI" id="CHEBI:43474"/>
        <dbReference type="ChEBI" id="CHEBI:141005"/>
        <dbReference type="ChEBI" id="CHEBI:456216"/>
        <dbReference type="EC" id="6.3.2.17"/>
    </reaction>
</comment>
<feature type="domain" description="Mur ligase central" evidence="13">
    <location>
        <begin position="44"/>
        <end position="271"/>
    </location>
</feature>
<evidence type="ECO:0000259" key="12">
    <source>
        <dbReference type="Pfam" id="PF02875"/>
    </source>
</evidence>
<sequence length="443" mass="47778">MNYQEALAYLDGLNVFGVRLGLSRIKRLLSLLGNPQDKYRTVHVTGTNGKGSVSAMLAGILQKATIHTGLYISPHLVSYTERMQVDGQPISEEDFAEAISAVRVFIEQMLAEGEECPTQFEALTAAAFYYFAAHKVEYAVIEVGLGGLLDSTNVITPEVSVITNVAFEHAKLCGGTLAGIAHHKAGIIKDGVPVVTAAEGMPLAVLREAAEQHAADIFVEGEDFSVRGGAFSPRGQSFSFSSPLLGVDGAPYELHLLGAHQVKNAGVAIMTAYLLHNIEPRITEPVVREALRLVTWPGRFEYLEVPSEGGAGVRPVLIDGAHNPAGMEVLRQSLDAYFPGQPRVLLLGILHDKDIDKMLRTLVRPEDLVVMTPPQSDRAEKARVLAEEAAQYARSVAYREDNVEALALALSLAQEGRLLVVAGSLYLIGGLRQLLLGKEDSHA</sequence>
<protein>
    <recommendedName>
        <fullName evidence="3">tetrahydrofolate synthase</fullName>
        <ecNumber evidence="3">6.3.2.17</ecNumber>
    </recommendedName>
    <alternativeName>
        <fullName evidence="9">Tetrahydrofolylpolyglutamate synthase</fullName>
    </alternativeName>
</protein>
<reference evidence="14 15" key="1">
    <citation type="submission" date="2020-04" db="EMBL/GenBank/DDBJ databases">
        <authorList>
            <person name="Hitch T.C.A."/>
            <person name="Wylensek D."/>
            <person name="Clavel T."/>
        </authorList>
    </citation>
    <scope>NUCLEOTIDE SEQUENCE [LARGE SCALE GENOMIC DNA]</scope>
    <source>
        <strain evidence="14 15">PG-130-P53-12</strain>
    </source>
</reference>
<keyword evidence="6 11" id="KW-0547">Nucleotide-binding</keyword>
<dbReference type="InterPro" id="IPR018109">
    <property type="entry name" value="Folylpolyglutamate_synth_CS"/>
</dbReference>
<keyword evidence="15" id="KW-1185">Reference proteome</keyword>
<evidence type="ECO:0000256" key="11">
    <source>
        <dbReference type="PIRNR" id="PIRNR001563"/>
    </source>
</evidence>
<dbReference type="GO" id="GO:0046872">
    <property type="term" value="F:metal ion binding"/>
    <property type="evidence" value="ECO:0007669"/>
    <property type="project" value="UniProtKB-KW"/>
</dbReference>
<evidence type="ECO:0000256" key="10">
    <source>
        <dbReference type="ARBA" id="ARBA00047493"/>
    </source>
</evidence>
<dbReference type="SUPFAM" id="SSF53623">
    <property type="entry name" value="MurD-like peptide ligases, catalytic domain"/>
    <property type="match status" value="1"/>
</dbReference>
<dbReference type="InterPro" id="IPR001645">
    <property type="entry name" value="Folylpolyglutamate_synth"/>
</dbReference>
<dbReference type="RefSeq" id="WP_170076860.1">
    <property type="nucleotide sequence ID" value="NZ_JABAFA010000001.1"/>
</dbReference>
<dbReference type="AlphaFoldDB" id="A0A848B7J8"/>
<dbReference type="GO" id="GO:0004326">
    <property type="term" value="F:tetrahydrofolylpolyglutamate synthase activity"/>
    <property type="evidence" value="ECO:0007669"/>
    <property type="project" value="UniProtKB-EC"/>
</dbReference>
<dbReference type="InterPro" id="IPR013221">
    <property type="entry name" value="Mur_ligase_cen"/>
</dbReference>
<evidence type="ECO:0000256" key="5">
    <source>
        <dbReference type="ARBA" id="ARBA00022723"/>
    </source>
</evidence>
<dbReference type="FunFam" id="3.40.1190.10:FF:000011">
    <property type="entry name" value="Folylpolyglutamate synthase/dihydrofolate synthase"/>
    <property type="match status" value="1"/>
</dbReference>
<feature type="domain" description="Mur ligase C-terminal" evidence="12">
    <location>
        <begin position="298"/>
        <end position="424"/>
    </location>
</feature>
<comment type="caution">
    <text evidence="14">The sequence shown here is derived from an EMBL/GenBank/DDBJ whole genome shotgun (WGS) entry which is preliminary data.</text>
</comment>
<evidence type="ECO:0000256" key="4">
    <source>
        <dbReference type="ARBA" id="ARBA00022598"/>
    </source>
</evidence>
<name>A0A848B7J8_9FIRM</name>
<evidence type="ECO:0000256" key="9">
    <source>
        <dbReference type="ARBA" id="ARBA00030592"/>
    </source>
</evidence>
<dbReference type="PIRSF" id="PIRSF001563">
    <property type="entry name" value="Folylpolyglu_synth"/>
    <property type="match status" value="1"/>
</dbReference>
<dbReference type="PANTHER" id="PTHR11136:SF0">
    <property type="entry name" value="DIHYDROFOLATE SYNTHETASE-RELATED"/>
    <property type="match status" value="1"/>
</dbReference>
<evidence type="ECO:0000259" key="13">
    <source>
        <dbReference type="Pfam" id="PF08245"/>
    </source>
</evidence>
<dbReference type="Pfam" id="PF02875">
    <property type="entry name" value="Mur_ligase_C"/>
    <property type="match status" value="1"/>
</dbReference>
<dbReference type="Gene3D" id="3.40.1190.10">
    <property type="entry name" value="Mur-like, catalytic domain"/>
    <property type="match status" value="1"/>
</dbReference>
<dbReference type="InterPro" id="IPR004101">
    <property type="entry name" value="Mur_ligase_C"/>
</dbReference>
<keyword evidence="5" id="KW-0479">Metal-binding</keyword>
<dbReference type="SUPFAM" id="SSF53244">
    <property type="entry name" value="MurD-like peptide ligases, peptide-binding domain"/>
    <property type="match status" value="1"/>
</dbReference>
<evidence type="ECO:0000313" key="14">
    <source>
        <dbReference type="EMBL" id="NMD97945.1"/>
    </source>
</evidence>
<dbReference type="Pfam" id="PF08245">
    <property type="entry name" value="Mur_ligase_M"/>
    <property type="match status" value="1"/>
</dbReference>